<comment type="caution">
    <text evidence="1">The sequence shown here is derived from an EMBL/GenBank/DDBJ whole genome shotgun (WGS) entry which is preliminary data.</text>
</comment>
<organism evidence="1 2">
    <name type="scientific">Hermanssonia centrifuga</name>
    <dbReference type="NCBI Taxonomy" id="98765"/>
    <lineage>
        <taxon>Eukaryota</taxon>
        <taxon>Fungi</taxon>
        <taxon>Dikarya</taxon>
        <taxon>Basidiomycota</taxon>
        <taxon>Agaricomycotina</taxon>
        <taxon>Agaricomycetes</taxon>
        <taxon>Polyporales</taxon>
        <taxon>Meruliaceae</taxon>
        <taxon>Hermanssonia</taxon>
    </lineage>
</organism>
<dbReference type="InterPro" id="IPR036866">
    <property type="entry name" value="RibonucZ/Hydroxyglut_hydro"/>
</dbReference>
<dbReference type="STRING" id="98765.A0A2R6NH24"/>
<evidence type="ECO:0000313" key="1">
    <source>
        <dbReference type="EMBL" id="PSR71629.1"/>
    </source>
</evidence>
<gene>
    <name evidence="1" type="ORF">PHLCEN_2v12482</name>
</gene>
<protein>
    <submittedName>
        <fullName evidence="1">Uncharacterized protein</fullName>
    </submittedName>
</protein>
<name>A0A2R6NH24_9APHY</name>
<accession>A0A2R6NH24</accession>
<dbReference type="OrthoDB" id="332863at2759"/>
<dbReference type="AlphaFoldDB" id="A0A2R6NH24"/>
<reference evidence="1 2" key="1">
    <citation type="submission" date="2018-02" db="EMBL/GenBank/DDBJ databases">
        <title>Genome sequence of the basidiomycete white-rot fungus Phlebia centrifuga.</title>
        <authorList>
            <person name="Granchi Z."/>
            <person name="Peng M."/>
            <person name="de Vries R.P."/>
            <person name="Hilden K."/>
            <person name="Makela M.R."/>
            <person name="Grigoriev I."/>
            <person name="Riley R."/>
        </authorList>
    </citation>
    <scope>NUCLEOTIDE SEQUENCE [LARGE SCALE GENOMIC DNA]</scope>
    <source>
        <strain evidence="1 2">FBCC195</strain>
    </source>
</reference>
<sequence length="78" mass="8352">MSSGILSLSSTREPAFDASLHDLPLSGPASNEASLSSTPFGGKLLWVGNATCIIEYEDIRFMTDPNFLHQGAIEVVQI</sequence>
<keyword evidence="2" id="KW-1185">Reference proteome</keyword>
<evidence type="ECO:0000313" key="2">
    <source>
        <dbReference type="Proteomes" id="UP000186601"/>
    </source>
</evidence>
<dbReference type="EMBL" id="MLYV02001259">
    <property type="protein sequence ID" value="PSR71629.1"/>
    <property type="molecule type" value="Genomic_DNA"/>
</dbReference>
<dbReference type="Proteomes" id="UP000186601">
    <property type="component" value="Unassembled WGS sequence"/>
</dbReference>
<proteinExistence type="predicted"/>
<dbReference type="Gene3D" id="3.60.15.10">
    <property type="entry name" value="Ribonuclease Z/Hydroxyacylglutathione hydrolase-like"/>
    <property type="match status" value="1"/>
</dbReference>